<dbReference type="EMBL" id="JAGPYM010000004">
    <property type="protein sequence ID" value="KAH6895892.1"/>
    <property type="molecule type" value="Genomic_DNA"/>
</dbReference>
<dbReference type="AlphaFoldDB" id="A0A9P8WD42"/>
<reference evidence="1 2" key="1">
    <citation type="journal article" date="2021" name="Nat. Commun.">
        <title>Genetic determinants of endophytism in the Arabidopsis root mycobiome.</title>
        <authorList>
            <person name="Mesny F."/>
            <person name="Miyauchi S."/>
            <person name="Thiergart T."/>
            <person name="Pickel B."/>
            <person name="Atanasova L."/>
            <person name="Karlsson M."/>
            <person name="Huettel B."/>
            <person name="Barry K.W."/>
            <person name="Haridas S."/>
            <person name="Chen C."/>
            <person name="Bauer D."/>
            <person name="Andreopoulos W."/>
            <person name="Pangilinan J."/>
            <person name="LaButti K."/>
            <person name="Riley R."/>
            <person name="Lipzen A."/>
            <person name="Clum A."/>
            <person name="Drula E."/>
            <person name="Henrissat B."/>
            <person name="Kohler A."/>
            <person name="Grigoriev I.V."/>
            <person name="Martin F.M."/>
            <person name="Hacquard S."/>
        </authorList>
    </citation>
    <scope>NUCLEOTIDE SEQUENCE [LARGE SCALE GENOMIC DNA]</scope>
    <source>
        <strain evidence="1 2">MPI-CAGE-CH-0241</strain>
    </source>
</reference>
<accession>A0A9P8WD42</accession>
<name>A0A9P8WD42_9HYPO</name>
<gene>
    <name evidence="1" type="ORF">B0T10DRAFT_456137</name>
</gene>
<evidence type="ECO:0000313" key="1">
    <source>
        <dbReference type="EMBL" id="KAH6895892.1"/>
    </source>
</evidence>
<sequence>MALPVCLGSLQLATSWQTEQHEDEPTLGEQKFSRLNLERTPPPPYSTSIFVYLHQSTMENHIPRPHLTSPHQGEPTMLYSDHIMEDQRTVGMITYQQIVERDAFLREHQWWLDRIMTRCDQDAFEATVRKYITRDTTRILPAAYKDKLYFWFERRSDVEGMCWCQQADEHTAVVE</sequence>
<protein>
    <submittedName>
        <fullName evidence="1">Uncharacterized protein</fullName>
    </submittedName>
</protein>
<dbReference type="OrthoDB" id="5104337at2759"/>
<evidence type="ECO:0000313" key="2">
    <source>
        <dbReference type="Proteomes" id="UP000777438"/>
    </source>
</evidence>
<keyword evidence="2" id="KW-1185">Reference proteome</keyword>
<dbReference type="Proteomes" id="UP000777438">
    <property type="component" value="Unassembled WGS sequence"/>
</dbReference>
<comment type="caution">
    <text evidence="1">The sequence shown here is derived from an EMBL/GenBank/DDBJ whole genome shotgun (WGS) entry which is preliminary data.</text>
</comment>
<organism evidence="1 2">
    <name type="scientific">Thelonectria olida</name>
    <dbReference type="NCBI Taxonomy" id="1576542"/>
    <lineage>
        <taxon>Eukaryota</taxon>
        <taxon>Fungi</taxon>
        <taxon>Dikarya</taxon>
        <taxon>Ascomycota</taxon>
        <taxon>Pezizomycotina</taxon>
        <taxon>Sordariomycetes</taxon>
        <taxon>Hypocreomycetidae</taxon>
        <taxon>Hypocreales</taxon>
        <taxon>Nectriaceae</taxon>
        <taxon>Thelonectria</taxon>
    </lineage>
</organism>
<proteinExistence type="predicted"/>